<dbReference type="EMBL" id="JAYMYQ010000004">
    <property type="protein sequence ID" value="KAK7338266.1"/>
    <property type="molecule type" value="Genomic_DNA"/>
</dbReference>
<accession>A0AAN9LLQ3</accession>
<sequence length="126" mass="14041">MFGDSKGGLSELESRRHVPSQESYNASTHSIQTQSIFLCFTSPPLFPFSNGVVSDISYGLYLEIGVSINYSVKFFSLCDTYAMTIIQDNMMMGANYYQSKPEIVSLLAEGKVPIYATNNINAQHKF</sequence>
<protein>
    <submittedName>
        <fullName evidence="1">Uncharacterized protein</fullName>
    </submittedName>
</protein>
<reference evidence="1 2" key="1">
    <citation type="submission" date="2024-01" db="EMBL/GenBank/DDBJ databases">
        <title>The genomes of 5 underutilized Papilionoideae crops provide insights into root nodulation and disease resistanc.</title>
        <authorList>
            <person name="Jiang F."/>
        </authorList>
    </citation>
    <scope>NUCLEOTIDE SEQUENCE [LARGE SCALE GENOMIC DNA]</scope>
    <source>
        <strain evidence="1">LVBAO_FW01</strain>
        <tissue evidence="1">Leaves</tissue>
    </source>
</reference>
<dbReference type="Proteomes" id="UP001367508">
    <property type="component" value="Unassembled WGS sequence"/>
</dbReference>
<dbReference type="AlphaFoldDB" id="A0AAN9LLQ3"/>
<proteinExistence type="predicted"/>
<organism evidence="1 2">
    <name type="scientific">Canavalia gladiata</name>
    <name type="common">Sword bean</name>
    <name type="synonym">Dolichos gladiatus</name>
    <dbReference type="NCBI Taxonomy" id="3824"/>
    <lineage>
        <taxon>Eukaryota</taxon>
        <taxon>Viridiplantae</taxon>
        <taxon>Streptophyta</taxon>
        <taxon>Embryophyta</taxon>
        <taxon>Tracheophyta</taxon>
        <taxon>Spermatophyta</taxon>
        <taxon>Magnoliopsida</taxon>
        <taxon>eudicotyledons</taxon>
        <taxon>Gunneridae</taxon>
        <taxon>Pentapetalae</taxon>
        <taxon>rosids</taxon>
        <taxon>fabids</taxon>
        <taxon>Fabales</taxon>
        <taxon>Fabaceae</taxon>
        <taxon>Papilionoideae</taxon>
        <taxon>50 kb inversion clade</taxon>
        <taxon>NPAAA clade</taxon>
        <taxon>indigoferoid/millettioid clade</taxon>
        <taxon>Phaseoleae</taxon>
        <taxon>Canavalia</taxon>
    </lineage>
</organism>
<evidence type="ECO:0000313" key="2">
    <source>
        <dbReference type="Proteomes" id="UP001367508"/>
    </source>
</evidence>
<keyword evidence="2" id="KW-1185">Reference proteome</keyword>
<name>A0AAN9LLQ3_CANGL</name>
<evidence type="ECO:0000313" key="1">
    <source>
        <dbReference type="EMBL" id="KAK7338266.1"/>
    </source>
</evidence>
<gene>
    <name evidence="1" type="ORF">VNO77_18870</name>
</gene>
<comment type="caution">
    <text evidence="1">The sequence shown here is derived from an EMBL/GenBank/DDBJ whole genome shotgun (WGS) entry which is preliminary data.</text>
</comment>